<evidence type="ECO:0008006" key="4">
    <source>
        <dbReference type="Google" id="ProtNLM"/>
    </source>
</evidence>
<sequence>MSKARSRKFTGYHMTAILIAFFGVVVGVNMLMARFATSTFGGIVVENSYVASQQFNGWLRDAEKQKELGWEPRISWRPDGQIVLFVDNAPDDAVVEMKAYHPLGRLPDRHIHLERQSDGSFMSQEKLPDGRWTLRYSVSADGAISRFEEDLQ</sequence>
<dbReference type="EMBL" id="WTYT01000002">
    <property type="protein sequence ID" value="MXO65143.1"/>
    <property type="molecule type" value="Genomic_DNA"/>
</dbReference>
<keyword evidence="1" id="KW-1133">Transmembrane helix</keyword>
<dbReference type="Pfam" id="PF05751">
    <property type="entry name" value="FixH"/>
    <property type="match status" value="1"/>
</dbReference>
<protein>
    <recommendedName>
        <fullName evidence="4">Nitrogen fixation protein FixH</fullName>
    </recommendedName>
</protein>
<feature type="transmembrane region" description="Helical" evidence="1">
    <location>
        <begin position="12"/>
        <end position="32"/>
    </location>
</feature>
<dbReference type="OrthoDB" id="1495896at2"/>
<name>A0A6I4T512_9SPHN</name>
<dbReference type="RefSeq" id="WP_160735574.1">
    <property type="nucleotide sequence ID" value="NZ_WTYT01000002.1"/>
</dbReference>
<evidence type="ECO:0000313" key="3">
    <source>
        <dbReference type="Proteomes" id="UP000438476"/>
    </source>
</evidence>
<comment type="caution">
    <text evidence="2">The sequence shown here is derived from an EMBL/GenBank/DDBJ whole genome shotgun (WGS) entry which is preliminary data.</text>
</comment>
<evidence type="ECO:0000313" key="2">
    <source>
        <dbReference type="EMBL" id="MXO65143.1"/>
    </source>
</evidence>
<keyword evidence="1" id="KW-0812">Transmembrane</keyword>
<keyword evidence="3" id="KW-1185">Reference proteome</keyword>
<proteinExistence type="predicted"/>
<dbReference type="AlphaFoldDB" id="A0A6I4T512"/>
<keyword evidence="1" id="KW-0472">Membrane</keyword>
<organism evidence="2 3">
    <name type="scientific">Altericroceibacterium endophyticum</name>
    <dbReference type="NCBI Taxonomy" id="1808508"/>
    <lineage>
        <taxon>Bacteria</taxon>
        <taxon>Pseudomonadati</taxon>
        <taxon>Pseudomonadota</taxon>
        <taxon>Alphaproteobacteria</taxon>
        <taxon>Sphingomonadales</taxon>
        <taxon>Erythrobacteraceae</taxon>
        <taxon>Altericroceibacterium</taxon>
    </lineage>
</organism>
<dbReference type="InterPro" id="IPR008620">
    <property type="entry name" value="FixH"/>
</dbReference>
<dbReference type="Proteomes" id="UP000438476">
    <property type="component" value="Unassembled WGS sequence"/>
</dbReference>
<evidence type="ECO:0000256" key="1">
    <source>
        <dbReference type="SAM" id="Phobius"/>
    </source>
</evidence>
<accession>A0A6I4T512</accession>
<reference evidence="2 3" key="1">
    <citation type="submission" date="2019-12" db="EMBL/GenBank/DDBJ databases">
        <title>Genomic-based taxomic classification of the family Erythrobacteraceae.</title>
        <authorList>
            <person name="Xu L."/>
        </authorList>
    </citation>
    <scope>NUCLEOTIDE SEQUENCE [LARGE SCALE GENOMIC DNA]</scope>
    <source>
        <strain evidence="2 3">LMG 29518</strain>
    </source>
</reference>
<gene>
    <name evidence="2" type="ORF">GRI91_05195</name>
</gene>